<proteinExistence type="predicted"/>
<organism evidence="1 2">
    <name type="scientific">Portunus trituberculatus</name>
    <name type="common">Swimming crab</name>
    <name type="synonym">Neptunus trituberculatus</name>
    <dbReference type="NCBI Taxonomy" id="210409"/>
    <lineage>
        <taxon>Eukaryota</taxon>
        <taxon>Metazoa</taxon>
        <taxon>Ecdysozoa</taxon>
        <taxon>Arthropoda</taxon>
        <taxon>Crustacea</taxon>
        <taxon>Multicrustacea</taxon>
        <taxon>Malacostraca</taxon>
        <taxon>Eumalacostraca</taxon>
        <taxon>Eucarida</taxon>
        <taxon>Decapoda</taxon>
        <taxon>Pleocyemata</taxon>
        <taxon>Brachyura</taxon>
        <taxon>Eubrachyura</taxon>
        <taxon>Portunoidea</taxon>
        <taxon>Portunidae</taxon>
        <taxon>Portuninae</taxon>
        <taxon>Portunus</taxon>
    </lineage>
</organism>
<dbReference type="EMBL" id="VSRR010000759">
    <property type="protein sequence ID" value="MPC19301.1"/>
    <property type="molecule type" value="Genomic_DNA"/>
</dbReference>
<keyword evidence="2" id="KW-1185">Reference proteome</keyword>
<comment type="caution">
    <text evidence="1">The sequence shown here is derived from an EMBL/GenBank/DDBJ whole genome shotgun (WGS) entry which is preliminary data.</text>
</comment>
<evidence type="ECO:0000313" key="1">
    <source>
        <dbReference type="EMBL" id="MPC19301.1"/>
    </source>
</evidence>
<reference evidence="1 2" key="1">
    <citation type="submission" date="2019-05" db="EMBL/GenBank/DDBJ databases">
        <title>Another draft genome of Portunus trituberculatus and its Hox gene families provides insights of decapod evolution.</title>
        <authorList>
            <person name="Jeong J.-H."/>
            <person name="Song I."/>
            <person name="Kim S."/>
            <person name="Choi T."/>
            <person name="Kim D."/>
            <person name="Ryu S."/>
            <person name="Kim W."/>
        </authorList>
    </citation>
    <scope>NUCLEOTIDE SEQUENCE [LARGE SCALE GENOMIC DNA]</scope>
    <source>
        <tissue evidence="1">Muscle</tissue>
    </source>
</reference>
<dbReference type="AlphaFoldDB" id="A0A5B7DD39"/>
<gene>
    <name evidence="1" type="ORF">E2C01_012213</name>
</gene>
<accession>A0A5B7DD39</accession>
<evidence type="ECO:0000313" key="2">
    <source>
        <dbReference type="Proteomes" id="UP000324222"/>
    </source>
</evidence>
<sequence length="245" mass="27374">MTSYRWRLIYTSGNMLRLDLEFPTTTFVHLPHPASRWNDRDAGMPWEAADATLDGRTTTARVEERILPSPPPLSSPRCTIITLHHHHASAQRATHTGLARVQVDIHFRATSFTSRVTKVSVDNKGETYPGQRQASLPFLVTQRPDGRPLTGRGVGGTDTTSALIPWEEEGSGRDHEREKGMKGKYYRGKMNGEEITRRRRGPAVFLVLKAETRCSPMTQTQPTTLCRLTQLPDPGVALTPHLATN</sequence>
<protein>
    <submittedName>
        <fullName evidence="1">Uncharacterized protein</fullName>
    </submittedName>
</protein>
<name>A0A5B7DD39_PORTR</name>
<dbReference type="Proteomes" id="UP000324222">
    <property type="component" value="Unassembled WGS sequence"/>
</dbReference>